<evidence type="ECO:0000256" key="1">
    <source>
        <dbReference type="ARBA" id="ARBA00009183"/>
    </source>
</evidence>
<dbReference type="InterPro" id="IPR020946">
    <property type="entry name" value="Flavin_mOase-like"/>
</dbReference>
<evidence type="ECO:0000313" key="5">
    <source>
        <dbReference type="EMBL" id="WOO82339.1"/>
    </source>
</evidence>
<dbReference type="Proteomes" id="UP000827549">
    <property type="component" value="Chromosome 4"/>
</dbReference>
<gene>
    <name evidence="5" type="primary">fmo1_1</name>
    <name evidence="5" type="ORF">LOC62_04G005833</name>
</gene>
<evidence type="ECO:0000256" key="3">
    <source>
        <dbReference type="ARBA" id="ARBA00022827"/>
    </source>
</evidence>
<dbReference type="GO" id="GO:0004499">
    <property type="term" value="F:N,N-dimethylaniline monooxygenase activity"/>
    <property type="evidence" value="ECO:0007669"/>
    <property type="project" value="InterPro"/>
</dbReference>
<dbReference type="SUPFAM" id="SSF51905">
    <property type="entry name" value="FAD/NAD(P)-binding domain"/>
    <property type="match status" value="1"/>
</dbReference>
<dbReference type="GeneID" id="87809061"/>
<accession>A0AAF0YCJ5</accession>
<dbReference type="EMBL" id="CP086717">
    <property type="protein sequence ID" value="WOO82339.1"/>
    <property type="molecule type" value="Genomic_DNA"/>
</dbReference>
<comment type="similarity">
    <text evidence="1">Belongs to the FMO family.</text>
</comment>
<keyword evidence="2" id="KW-0285">Flavoprotein</keyword>
<dbReference type="InterPro" id="IPR050346">
    <property type="entry name" value="FMO-like"/>
</dbReference>
<dbReference type="Pfam" id="PF00743">
    <property type="entry name" value="FMO-like"/>
    <property type="match status" value="1"/>
</dbReference>
<dbReference type="RefSeq" id="XP_062628371.1">
    <property type="nucleotide sequence ID" value="XM_062772387.1"/>
</dbReference>
<dbReference type="Gene3D" id="3.50.50.60">
    <property type="entry name" value="FAD/NAD(P)-binding domain"/>
    <property type="match status" value="2"/>
</dbReference>
<proteinExistence type="inferred from homology"/>
<organism evidence="5 6">
    <name type="scientific">Vanrija pseudolonga</name>
    <dbReference type="NCBI Taxonomy" id="143232"/>
    <lineage>
        <taxon>Eukaryota</taxon>
        <taxon>Fungi</taxon>
        <taxon>Dikarya</taxon>
        <taxon>Basidiomycota</taxon>
        <taxon>Agaricomycotina</taxon>
        <taxon>Tremellomycetes</taxon>
        <taxon>Trichosporonales</taxon>
        <taxon>Trichosporonaceae</taxon>
        <taxon>Vanrija</taxon>
    </lineage>
</organism>
<keyword evidence="4" id="KW-0560">Oxidoreductase</keyword>
<name>A0AAF0YCJ5_9TREE</name>
<dbReference type="AlphaFoldDB" id="A0AAF0YCJ5"/>
<protein>
    <submittedName>
        <fullName evidence="5">Thiol-specific monooxygenase</fullName>
    </submittedName>
</protein>
<keyword evidence="6" id="KW-1185">Reference proteome</keyword>
<evidence type="ECO:0000256" key="4">
    <source>
        <dbReference type="ARBA" id="ARBA00023002"/>
    </source>
</evidence>
<reference evidence="5" key="1">
    <citation type="submission" date="2023-10" db="EMBL/GenBank/DDBJ databases">
        <authorList>
            <person name="Noh H."/>
        </authorList>
    </citation>
    <scope>NUCLEOTIDE SEQUENCE</scope>
    <source>
        <strain evidence="5">DUCC4014</strain>
    </source>
</reference>
<evidence type="ECO:0000256" key="2">
    <source>
        <dbReference type="ARBA" id="ARBA00022630"/>
    </source>
</evidence>
<sequence>MRHSPAIPLPPLTRVAVVGAGGPSGLVTVRQLLEAGIPPSKILAYEGRATAGGVWNYAEHPGDIHIQWRKNGTPLLRTDKELEAEGSNGPSAVYDRLRTNLPKEVMAFHEYPFPEDTPQFPWHYQVKHYLQDYAAAKGLNDVIQFQHRVLAVYHTPGTSDPAEKWTVVTENTITRLRHSERVSHVIVSNGHYNEPYIPRVRGLDGFTGKVFHSRWWRNPFQYEGKNVLVVGSKSSGSDIARELAVVDHQKRLKGEKVTRRIYQSIHGLVDPKKPTWDDDLEWAKEINVVSQIDHINGDVLHLIDGQKVTGVDVIFYATGYLFSYPFCHEQEPFASQPVTDALSPAEKEQGIPKAGGKTITNLDPSETFYAPDPTLALINLHYLVNPFPLGEITARLVAYSFAHGEVPPLPALRKASSDPRDINIGYPQEYINMDNWLLAIGEGGETGGPNHGWTRIPDHIREARRDALKTRKKVLGY</sequence>
<dbReference type="InterPro" id="IPR036188">
    <property type="entry name" value="FAD/NAD-bd_sf"/>
</dbReference>
<keyword evidence="5" id="KW-0503">Monooxygenase</keyword>
<dbReference type="GO" id="GO:0050660">
    <property type="term" value="F:flavin adenine dinucleotide binding"/>
    <property type="evidence" value="ECO:0007669"/>
    <property type="project" value="InterPro"/>
</dbReference>
<evidence type="ECO:0000313" key="6">
    <source>
        <dbReference type="Proteomes" id="UP000827549"/>
    </source>
</evidence>
<dbReference type="PANTHER" id="PTHR23023">
    <property type="entry name" value="DIMETHYLANILINE MONOOXYGENASE"/>
    <property type="match status" value="1"/>
</dbReference>
<dbReference type="GO" id="GO:0050661">
    <property type="term" value="F:NADP binding"/>
    <property type="evidence" value="ECO:0007669"/>
    <property type="project" value="InterPro"/>
</dbReference>
<keyword evidence="3" id="KW-0274">FAD</keyword>